<name>A0A835RG78_VANPL</name>
<dbReference type="Proteomes" id="UP000636800">
    <property type="component" value="Unassembled WGS sequence"/>
</dbReference>
<evidence type="ECO:0000256" key="1">
    <source>
        <dbReference type="ARBA" id="ARBA00006180"/>
    </source>
</evidence>
<dbReference type="PANTHER" id="PTHR12634">
    <property type="entry name" value="SIT4 YEAST -ASSOCIATING PROTEIN-RELATED"/>
    <property type="match status" value="1"/>
</dbReference>
<organism evidence="2 3">
    <name type="scientific">Vanilla planifolia</name>
    <name type="common">Vanilla</name>
    <dbReference type="NCBI Taxonomy" id="51239"/>
    <lineage>
        <taxon>Eukaryota</taxon>
        <taxon>Viridiplantae</taxon>
        <taxon>Streptophyta</taxon>
        <taxon>Embryophyta</taxon>
        <taxon>Tracheophyta</taxon>
        <taxon>Spermatophyta</taxon>
        <taxon>Magnoliopsida</taxon>
        <taxon>Liliopsida</taxon>
        <taxon>Asparagales</taxon>
        <taxon>Orchidaceae</taxon>
        <taxon>Vanilloideae</taxon>
        <taxon>Vanilleae</taxon>
        <taxon>Vanilla</taxon>
    </lineage>
</organism>
<accession>A0A835RG78</accession>
<dbReference type="SUPFAM" id="SSF48371">
    <property type="entry name" value="ARM repeat"/>
    <property type="match status" value="1"/>
</dbReference>
<dbReference type="AlphaFoldDB" id="A0A835RG78"/>
<dbReference type="GO" id="GO:0019903">
    <property type="term" value="F:protein phosphatase binding"/>
    <property type="evidence" value="ECO:0007669"/>
    <property type="project" value="InterPro"/>
</dbReference>
<protein>
    <submittedName>
        <fullName evidence="2">Uncharacterized protein</fullName>
    </submittedName>
</protein>
<comment type="similarity">
    <text evidence="1">Belongs to the SAPS family.</text>
</comment>
<dbReference type="EMBL" id="JADCNL010000004">
    <property type="protein sequence ID" value="KAG0485367.1"/>
    <property type="molecule type" value="Genomic_DNA"/>
</dbReference>
<sequence length="390" mass="44240">MFLAHDWADLGIAGGYYIGEGKFYFEELLDEDEIIQECKALNGRLINFLQGRRQVEQLLRYIVEEASEVSENKQTFKFPFILMKLLFAFLKPDHPHGCFMSDDTEDSPVHELCEDEAAYSNYTDVLQWVDATRVLDLLVDKFNSSDSPEVHANTAEVLCAITRYAPPGFAAKICSPSFVGRLFQNALDNSRPKSVLVHSLSVVEFMSVLFTLGSEDAEKELICLGALRRVLDMFFEYPYNNFLHHQVENIVSSCLESKKILLIEHLLHECDIVGKLLERKGSLQCLQIGTRKTLNGLIGTPVSFVKRNAMENIHNWACGDSDDEDFPDRDYNVAALASNLSQAFRYNIYGNDDIEDAHGSLERDDEDVYFDDESAEVVISSLRLGDDQDR</sequence>
<keyword evidence="3" id="KW-1185">Reference proteome</keyword>
<reference evidence="2 3" key="1">
    <citation type="journal article" date="2020" name="Nat. Food">
        <title>A phased Vanilla planifolia genome enables genetic improvement of flavour and production.</title>
        <authorList>
            <person name="Hasing T."/>
            <person name="Tang H."/>
            <person name="Brym M."/>
            <person name="Khazi F."/>
            <person name="Huang T."/>
            <person name="Chambers A.H."/>
        </authorList>
    </citation>
    <scope>NUCLEOTIDE SEQUENCE [LARGE SCALE GENOMIC DNA]</scope>
    <source>
        <tissue evidence="2">Leaf</tissue>
    </source>
</reference>
<comment type="caution">
    <text evidence="2">The sequence shown here is derived from an EMBL/GenBank/DDBJ whole genome shotgun (WGS) entry which is preliminary data.</text>
</comment>
<dbReference type="OrthoDB" id="21471at2759"/>
<gene>
    <name evidence="2" type="ORF">HPP92_009446</name>
</gene>
<dbReference type="Pfam" id="PF04499">
    <property type="entry name" value="SAPS"/>
    <property type="match status" value="1"/>
</dbReference>
<dbReference type="PANTHER" id="PTHR12634:SF37">
    <property type="entry name" value="SIT4 PHOSPHATASE-ASSOCIATED FAMILY PROTEIN"/>
    <property type="match status" value="1"/>
</dbReference>
<evidence type="ECO:0000313" key="3">
    <source>
        <dbReference type="Proteomes" id="UP000636800"/>
    </source>
</evidence>
<evidence type="ECO:0000313" key="2">
    <source>
        <dbReference type="EMBL" id="KAG0485367.1"/>
    </source>
</evidence>
<dbReference type="InterPro" id="IPR007587">
    <property type="entry name" value="SAPS"/>
</dbReference>
<dbReference type="GO" id="GO:0019888">
    <property type="term" value="F:protein phosphatase regulator activity"/>
    <property type="evidence" value="ECO:0007669"/>
    <property type="project" value="TreeGrafter"/>
</dbReference>
<proteinExistence type="inferred from homology"/>
<dbReference type="InterPro" id="IPR016024">
    <property type="entry name" value="ARM-type_fold"/>
</dbReference>